<proteinExistence type="predicted"/>
<dbReference type="InterPro" id="IPR043128">
    <property type="entry name" value="Rev_trsase/Diguanyl_cyclase"/>
</dbReference>
<evidence type="ECO:0000313" key="3">
    <source>
        <dbReference type="Proteomes" id="UP000257109"/>
    </source>
</evidence>
<dbReference type="PANTHER" id="PTHR24559:SF444">
    <property type="entry name" value="REVERSE TRANSCRIPTASE DOMAIN-CONTAINING PROTEIN"/>
    <property type="match status" value="1"/>
</dbReference>
<dbReference type="EMBL" id="QJKJ01003720">
    <property type="protein sequence ID" value="RDX97178.1"/>
    <property type="molecule type" value="Genomic_DNA"/>
</dbReference>
<comment type="caution">
    <text evidence="2">The sequence shown here is derived from an EMBL/GenBank/DDBJ whole genome shotgun (WGS) entry which is preliminary data.</text>
</comment>
<dbReference type="InterPro" id="IPR053134">
    <property type="entry name" value="RNA-dir_DNA_polymerase"/>
</dbReference>
<dbReference type="InterPro" id="IPR000477">
    <property type="entry name" value="RT_dom"/>
</dbReference>
<keyword evidence="3" id="KW-1185">Reference proteome</keyword>
<dbReference type="STRING" id="157652.A0A371H2W9"/>
<accession>A0A371H2W9</accession>
<dbReference type="Gene3D" id="3.30.70.270">
    <property type="match status" value="1"/>
</dbReference>
<dbReference type="AlphaFoldDB" id="A0A371H2W9"/>
<name>A0A371H2W9_MUCPR</name>
<dbReference type="InterPro" id="IPR043502">
    <property type="entry name" value="DNA/RNA_pol_sf"/>
</dbReference>
<dbReference type="SUPFAM" id="SSF56672">
    <property type="entry name" value="DNA/RNA polymerases"/>
    <property type="match status" value="1"/>
</dbReference>
<dbReference type="Gene3D" id="3.10.10.10">
    <property type="entry name" value="HIV Type 1 Reverse Transcriptase, subunit A, domain 1"/>
    <property type="match status" value="1"/>
</dbReference>
<dbReference type="Pfam" id="PF00078">
    <property type="entry name" value="RVT_1"/>
    <property type="match status" value="1"/>
</dbReference>
<gene>
    <name evidence="2" type="primary">pol</name>
    <name evidence="2" type="ORF">CR513_20086</name>
</gene>
<dbReference type="PANTHER" id="PTHR24559">
    <property type="entry name" value="TRANSPOSON TY3-I GAG-POL POLYPROTEIN"/>
    <property type="match status" value="1"/>
</dbReference>
<reference evidence="2" key="1">
    <citation type="submission" date="2018-05" db="EMBL/GenBank/DDBJ databases">
        <title>Draft genome of Mucuna pruriens seed.</title>
        <authorList>
            <person name="Nnadi N.E."/>
            <person name="Vos R."/>
            <person name="Hasami M.H."/>
            <person name="Devisetty U.K."/>
            <person name="Aguiy J.C."/>
        </authorList>
    </citation>
    <scope>NUCLEOTIDE SEQUENCE [LARGE SCALE GENOMIC DNA]</scope>
    <source>
        <strain evidence="2">JCA_2017</strain>
    </source>
</reference>
<feature type="domain" description="Reverse transcriptase" evidence="1">
    <location>
        <begin position="9"/>
        <end position="64"/>
    </location>
</feature>
<feature type="non-terminal residue" evidence="2">
    <location>
        <position position="1"/>
    </location>
</feature>
<organism evidence="2 3">
    <name type="scientific">Mucuna pruriens</name>
    <name type="common">Velvet bean</name>
    <name type="synonym">Dolichos pruriens</name>
    <dbReference type="NCBI Taxonomy" id="157652"/>
    <lineage>
        <taxon>Eukaryota</taxon>
        <taxon>Viridiplantae</taxon>
        <taxon>Streptophyta</taxon>
        <taxon>Embryophyta</taxon>
        <taxon>Tracheophyta</taxon>
        <taxon>Spermatophyta</taxon>
        <taxon>Magnoliopsida</taxon>
        <taxon>eudicotyledons</taxon>
        <taxon>Gunneridae</taxon>
        <taxon>Pentapetalae</taxon>
        <taxon>rosids</taxon>
        <taxon>fabids</taxon>
        <taxon>Fabales</taxon>
        <taxon>Fabaceae</taxon>
        <taxon>Papilionoideae</taxon>
        <taxon>50 kb inversion clade</taxon>
        <taxon>NPAAA clade</taxon>
        <taxon>indigoferoid/millettioid clade</taxon>
        <taxon>Phaseoleae</taxon>
        <taxon>Mucuna</taxon>
    </lineage>
</organism>
<sequence>MFSKIDLKSKYHQIRTFFRTRYVHYKYLVIPFGVTNTPTTFMDYMNQNFHQFLDKFVIIFIDDIKDRQLYAELSKYGFWISCKSGGNDILGITNKDCKNVVS</sequence>
<dbReference type="Proteomes" id="UP000257109">
    <property type="component" value="Unassembled WGS sequence"/>
</dbReference>
<evidence type="ECO:0000259" key="1">
    <source>
        <dbReference type="Pfam" id="PF00078"/>
    </source>
</evidence>
<protein>
    <submittedName>
        <fullName evidence="2">Retrovirus-related Pol polyprotein from transposon 17.6</fullName>
    </submittedName>
</protein>
<dbReference type="OrthoDB" id="2431547at2759"/>
<evidence type="ECO:0000313" key="2">
    <source>
        <dbReference type="EMBL" id="RDX97178.1"/>
    </source>
</evidence>